<keyword evidence="6" id="KW-0812">Transmembrane</keyword>
<feature type="transmembrane region" description="Helical" evidence="6">
    <location>
        <begin position="197"/>
        <end position="220"/>
    </location>
</feature>
<keyword evidence="8" id="KW-1185">Reference proteome</keyword>
<keyword evidence="4" id="KW-0813">Transport</keyword>
<comment type="similarity">
    <text evidence="2">Belongs to the multi antimicrobial extrusion (MATE) (TC 2.A.66.1) family.</text>
</comment>
<dbReference type="EMBL" id="JACOPG010000002">
    <property type="protein sequence ID" value="MBC5686318.1"/>
    <property type="molecule type" value="Genomic_DNA"/>
</dbReference>
<comment type="function">
    <text evidence="1">Multidrug efflux pump.</text>
</comment>
<dbReference type="InterPro" id="IPR002528">
    <property type="entry name" value="MATE_fam"/>
</dbReference>
<feature type="transmembrane region" description="Helical" evidence="6">
    <location>
        <begin position="161"/>
        <end position="185"/>
    </location>
</feature>
<dbReference type="PANTHER" id="PTHR43298">
    <property type="entry name" value="MULTIDRUG RESISTANCE PROTEIN NORM-RELATED"/>
    <property type="match status" value="1"/>
</dbReference>
<evidence type="ECO:0000256" key="4">
    <source>
        <dbReference type="ARBA" id="ARBA00022448"/>
    </source>
</evidence>
<evidence type="ECO:0000256" key="1">
    <source>
        <dbReference type="ARBA" id="ARBA00003408"/>
    </source>
</evidence>
<feature type="transmembrane region" description="Helical" evidence="6">
    <location>
        <begin position="226"/>
        <end position="247"/>
    </location>
</feature>
<evidence type="ECO:0000313" key="7">
    <source>
        <dbReference type="EMBL" id="MBC5686318.1"/>
    </source>
</evidence>
<dbReference type="Proteomes" id="UP000643810">
    <property type="component" value="Unassembled WGS sequence"/>
</dbReference>
<keyword evidence="6" id="KW-0472">Membrane</keyword>
<proteinExistence type="inferred from homology"/>
<comment type="caution">
    <text evidence="7">The sequence shown here is derived from an EMBL/GenBank/DDBJ whole genome shotgun (WGS) entry which is preliminary data.</text>
</comment>
<protein>
    <recommendedName>
        <fullName evidence="3">Probable multidrug resistance protein NorM</fullName>
    </recommendedName>
    <alternativeName>
        <fullName evidence="5">Multidrug-efflux transporter</fullName>
    </alternativeName>
</protein>
<dbReference type="InterPro" id="IPR050222">
    <property type="entry name" value="MATE_MdtK"/>
</dbReference>
<reference evidence="7 8" key="1">
    <citation type="submission" date="2020-08" db="EMBL/GenBank/DDBJ databases">
        <title>Genome public.</title>
        <authorList>
            <person name="Liu C."/>
            <person name="Sun Q."/>
        </authorList>
    </citation>
    <scope>NUCLEOTIDE SEQUENCE [LARGE SCALE GENOMIC DNA]</scope>
    <source>
        <strain evidence="7 8">NSJ-9</strain>
    </source>
</reference>
<evidence type="ECO:0000313" key="8">
    <source>
        <dbReference type="Proteomes" id="UP000643810"/>
    </source>
</evidence>
<dbReference type="PANTHER" id="PTHR43298:SF2">
    <property type="entry name" value="FMN_FAD EXPORTER YEEO-RELATED"/>
    <property type="match status" value="1"/>
</dbReference>
<evidence type="ECO:0000256" key="5">
    <source>
        <dbReference type="ARBA" id="ARBA00031636"/>
    </source>
</evidence>
<name>A0ABR7GFU3_9FIRM</name>
<organism evidence="7 8">
    <name type="scientific">Roseburia lenta</name>
    <dbReference type="NCBI Taxonomy" id="2763061"/>
    <lineage>
        <taxon>Bacteria</taxon>
        <taxon>Bacillati</taxon>
        <taxon>Bacillota</taxon>
        <taxon>Clostridia</taxon>
        <taxon>Lachnospirales</taxon>
        <taxon>Lachnospiraceae</taxon>
        <taxon>Roseburia</taxon>
    </lineage>
</organism>
<evidence type="ECO:0000256" key="6">
    <source>
        <dbReference type="SAM" id="Phobius"/>
    </source>
</evidence>
<feature type="transmembrane region" description="Helical" evidence="6">
    <location>
        <begin position="6"/>
        <end position="23"/>
    </location>
</feature>
<accession>A0ABR7GFU3</accession>
<dbReference type="RefSeq" id="WP_118280567.1">
    <property type="nucleotide sequence ID" value="NZ_JACOPG010000002.1"/>
</dbReference>
<dbReference type="Pfam" id="PF01554">
    <property type="entry name" value="MatE"/>
    <property type="match status" value="1"/>
</dbReference>
<sequence>MGVAGVAIATVVAQGVSVIGLWLHGRKHLACMQLQGQDMQPDWHLIQKICELGIPLALQNAMASISGVVCQGIVNSFGSQVMSAYTIVCRLNEFFMLPFGYYGMAMANFAGQNTGAGKYDRIYRGCRRSLYITSIYSLVCMAIILAGRQILVAMFVGDAMIAGLAIPGLLINGACMLIRQIIYIFKATLNGAGDAFFTLWNGVVEVVANILFMFACTSWLSLGHMGIWYSMIPAAVLSAMLSAGRFYSGKWKQKRIF</sequence>
<evidence type="ECO:0000256" key="2">
    <source>
        <dbReference type="ARBA" id="ARBA00010199"/>
    </source>
</evidence>
<gene>
    <name evidence="7" type="ORF">H8R94_06805</name>
</gene>
<feature type="transmembrane region" description="Helical" evidence="6">
    <location>
        <begin position="130"/>
        <end position="155"/>
    </location>
</feature>
<evidence type="ECO:0000256" key="3">
    <source>
        <dbReference type="ARBA" id="ARBA00020268"/>
    </source>
</evidence>
<keyword evidence="6" id="KW-1133">Transmembrane helix</keyword>